<comment type="caution">
    <text evidence="1">The sequence shown here is derived from an EMBL/GenBank/DDBJ whole genome shotgun (WGS) entry which is preliminary data.</text>
</comment>
<gene>
    <name evidence="1" type="ORF">CRP01_37350</name>
</gene>
<proteinExistence type="predicted"/>
<reference evidence="1 2" key="1">
    <citation type="submission" date="2017-10" db="EMBL/GenBank/DDBJ databases">
        <title>The draft genome sequence of Lewinella nigricans NBRC 102662.</title>
        <authorList>
            <person name="Wang K."/>
        </authorList>
    </citation>
    <scope>NUCLEOTIDE SEQUENCE [LARGE SCALE GENOMIC DNA]</scope>
    <source>
        <strain evidence="1 2">NBRC 102662</strain>
    </source>
</reference>
<protein>
    <recommendedName>
        <fullName evidence="3">HTH LytTR-type domain-containing protein</fullName>
    </recommendedName>
</protein>
<accession>A0A2D0MYY3</accession>
<dbReference type="OrthoDB" id="2168082at2"/>
<dbReference type="Gene3D" id="2.40.50.1020">
    <property type="entry name" value="LytTr DNA-binding domain"/>
    <property type="match status" value="1"/>
</dbReference>
<name>A0A2D0MYY3_FLAN2</name>
<evidence type="ECO:0000313" key="2">
    <source>
        <dbReference type="Proteomes" id="UP000223913"/>
    </source>
</evidence>
<evidence type="ECO:0000313" key="1">
    <source>
        <dbReference type="EMBL" id="PHN01336.1"/>
    </source>
</evidence>
<organism evidence="1 2">
    <name type="scientific">Flavilitoribacter nigricans (strain ATCC 23147 / DSM 23189 / NBRC 102662 / NCIMB 1420 / SS-2)</name>
    <name type="common">Lewinella nigricans</name>
    <dbReference type="NCBI Taxonomy" id="1122177"/>
    <lineage>
        <taxon>Bacteria</taxon>
        <taxon>Pseudomonadati</taxon>
        <taxon>Bacteroidota</taxon>
        <taxon>Saprospiria</taxon>
        <taxon>Saprospirales</taxon>
        <taxon>Lewinellaceae</taxon>
        <taxon>Flavilitoribacter</taxon>
    </lineage>
</organism>
<keyword evidence="2" id="KW-1185">Reference proteome</keyword>
<dbReference type="Proteomes" id="UP000223913">
    <property type="component" value="Unassembled WGS sequence"/>
</dbReference>
<sequence length="69" mass="7845">MNNSYLNKKSQFFEGEPFVFSPLHRSYVVAVHKIEAYSATTVEVNGRALPIGRNYKELVLRSLGDLERG</sequence>
<evidence type="ECO:0008006" key="3">
    <source>
        <dbReference type="Google" id="ProtNLM"/>
    </source>
</evidence>
<dbReference type="RefSeq" id="WP_099155205.1">
    <property type="nucleotide sequence ID" value="NZ_PDUD01000056.1"/>
</dbReference>
<dbReference type="AlphaFoldDB" id="A0A2D0MYY3"/>
<dbReference type="EMBL" id="PDUD01000056">
    <property type="protein sequence ID" value="PHN01336.1"/>
    <property type="molecule type" value="Genomic_DNA"/>
</dbReference>